<keyword evidence="2" id="KW-1185">Reference proteome</keyword>
<gene>
    <name evidence="1" type="ORF">C7T94_07650</name>
</gene>
<name>A0A2T3HJB1_9SPHI</name>
<protein>
    <submittedName>
        <fullName evidence="1">Uncharacterized protein</fullName>
    </submittedName>
</protein>
<dbReference type="Proteomes" id="UP000240912">
    <property type="component" value="Unassembled WGS sequence"/>
</dbReference>
<evidence type="ECO:0000313" key="1">
    <source>
        <dbReference type="EMBL" id="PST82538.1"/>
    </source>
</evidence>
<accession>A0A2T3HJB1</accession>
<evidence type="ECO:0000313" key="2">
    <source>
        <dbReference type="Proteomes" id="UP000240912"/>
    </source>
</evidence>
<dbReference type="OrthoDB" id="9910762at2"/>
<comment type="caution">
    <text evidence="1">The sequence shown here is derived from an EMBL/GenBank/DDBJ whole genome shotgun (WGS) entry which is preliminary data.</text>
</comment>
<organism evidence="1 2">
    <name type="scientific">Pedobacter yulinensis</name>
    <dbReference type="NCBI Taxonomy" id="2126353"/>
    <lineage>
        <taxon>Bacteria</taxon>
        <taxon>Pseudomonadati</taxon>
        <taxon>Bacteroidota</taxon>
        <taxon>Sphingobacteriia</taxon>
        <taxon>Sphingobacteriales</taxon>
        <taxon>Sphingobacteriaceae</taxon>
        <taxon>Pedobacter</taxon>
    </lineage>
</organism>
<reference evidence="1 2" key="1">
    <citation type="submission" date="2018-03" db="EMBL/GenBank/DDBJ databases">
        <authorList>
            <person name="Keele B.F."/>
        </authorList>
    </citation>
    <scope>NUCLEOTIDE SEQUENCE [LARGE SCALE GENOMIC DNA]</scope>
    <source>
        <strain evidence="1 2">YL28-9</strain>
    </source>
</reference>
<proteinExistence type="predicted"/>
<dbReference type="RefSeq" id="WP_107214797.1">
    <property type="nucleotide sequence ID" value="NZ_KZ686269.1"/>
</dbReference>
<dbReference type="EMBL" id="PYLS01000005">
    <property type="protein sequence ID" value="PST82538.1"/>
    <property type="molecule type" value="Genomic_DNA"/>
</dbReference>
<dbReference type="AlphaFoldDB" id="A0A2T3HJB1"/>
<sequence>MQFSFSTYRLLTSLRQLFGGHCRISHVHDTIVVSLPGRKLSFKVGADSSCLVSCGRLRFDMELETGLEPAHTCMKLLVRHKLIDPEPPALIFAY</sequence>